<reference evidence="2 3" key="1">
    <citation type="journal article" date="2021" name="Commun. Biol.">
        <title>The genome of Shorea leprosula (Dipterocarpaceae) highlights the ecological relevance of drought in aseasonal tropical rainforests.</title>
        <authorList>
            <person name="Ng K.K.S."/>
            <person name="Kobayashi M.J."/>
            <person name="Fawcett J.A."/>
            <person name="Hatakeyama M."/>
            <person name="Paape T."/>
            <person name="Ng C.H."/>
            <person name="Ang C.C."/>
            <person name="Tnah L.H."/>
            <person name="Lee C.T."/>
            <person name="Nishiyama T."/>
            <person name="Sese J."/>
            <person name="O'Brien M.J."/>
            <person name="Copetti D."/>
            <person name="Mohd Noor M.I."/>
            <person name="Ong R.C."/>
            <person name="Putra M."/>
            <person name="Sireger I.Z."/>
            <person name="Indrioko S."/>
            <person name="Kosugi Y."/>
            <person name="Izuno A."/>
            <person name="Isagi Y."/>
            <person name="Lee S.L."/>
            <person name="Shimizu K.K."/>
        </authorList>
    </citation>
    <scope>NUCLEOTIDE SEQUENCE [LARGE SCALE GENOMIC DNA]</scope>
    <source>
        <strain evidence="2">214</strain>
    </source>
</reference>
<dbReference type="PANTHER" id="PTHR24559">
    <property type="entry name" value="TRANSPOSON TY3-I GAG-POL POLYPROTEIN"/>
    <property type="match status" value="1"/>
</dbReference>
<dbReference type="InterPro" id="IPR053134">
    <property type="entry name" value="RNA-dir_DNA_polymerase"/>
</dbReference>
<name>A0AAV5MJ12_9ROSI</name>
<dbReference type="EMBL" id="BPVZ01000329">
    <property type="protein sequence ID" value="GKV49958.1"/>
    <property type="molecule type" value="Genomic_DNA"/>
</dbReference>
<evidence type="ECO:0000313" key="3">
    <source>
        <dbReference type="Proteomes" id="UP001054252"/>
    </source>
</evidence>
<dbReference type="InterPro" id="IPR043128">
    <property type="entry name" value="Rev_trsase/Diguanyl_cyclase"/>
</dbReference>
<dbReference type="GO" id="GO:0003676">
    <property type="term" value="F:nucleic acid binding"/>
    <property type="evidence" value="ECO:0007669"/>
    <property type="project" value="InterPro"/>
</dbReference>
<dbReference type="InterPro" id="IPR036397">
    <property type="entry name" value="RNaseH_sf"/>
</dbReference>
<comment type="caution">
    <text evidence="2">The sequence shown here is derived from an EMBL/GenBank/DDBJ whole genome shotgun (WGS) entry which is preliminary data.</text>
</comment>
<dbReference type="Gene3D" id="3.10.10.10">
    <property type="entry name" value="HIV Type 1 Reverse Transcriptase, subunit A, domain 1"/>
    <property type="match status" value="1"/>
</dbReference>
<evidence type="ECO:0000259" key="1">
    <source>
        <dbReference type="Pfam" id="PF00078"/>
    </source>
</evidence>
<organism evidence="2 3">
    <name type="scientific">Rubroshorea leprosula</name>
    <dbReference type="NCBI Taxonomy" id="152421"/>
    <lineage>
        <taxon>Eukaryota</taxon>
        <taxon>Viridiplantae</taxon>
        <taxon>Streptophyta</taxon>
        <taxon>Embryophyta</taxon>
        <taxon>Tracheophyta</taxon>
        <taxon>Spermatophyta</taxon>
        <taxon>Magnoliopsida</taxon>
        <taxon>eudicotyledons</taxon>
        <taxon>Gunneridae</taxon>
        <taxon>Pentapetalae</taxon>
        <taxon>rosids</taxon>
        <taxon>malvids</taxon>
        <taxon>Malvales</taxon>
        <taxon>Dipterocarpaceae</taxon>
        <taxon>Rubroshorea</taxon>
    </lineage>
</organism>
<gene>
    <name evidence="2" type="ORF">SLEP1_g56680</name>
</gene>
<feature type="domain" description="Reverse transcriptase" evidence="1">
    <location>
        <begin position="366"/>
        <end position="507"/>
    </location>
</feature>
<sequence length="761" mass="86453">MVALIIVDLSIGVFILRLTLGLCKSIEVKIRAQEYFGVLLQLHWHCLWEIELKALLVRWLTRIQRNMEALNKVEEESAAEIDQFICQVGGIFCNKVLKLMTDQKDDLRAHAGSLEGRPGNTPCPAGQHRVKRSDLRCGDMKGRTRRDSKLHRIEIKHKMALRRLPSMRRLPTSKDHNRYCDFHQDHGHTMGECHSLKSELEGLTQKGMLNDYISNKDQQAPPHLPPPSRIIHMITGELEVGGTSLKQQKLYVREVMGVELLDNRPDDEARATPIEELEEVELDDNDPIKKTQNGTKLDSKEREELINLLKSNKDVFDWTSADMPGIPTSVIVHKLSIDPLKKPVAKKRCLFGGERLQAIREEVQKLLQAGFDYHPLPSIDKLVEAASGNERLSLLDAYSGYHQVHIALEDEVKTSFCVSDEIYCYVMMPFGLKNAGATYQKKVKIVFQAQIDKNLEVYVDDIVVKSLKAEDHLTDLGETFDNLRKHSMKLNLAKCVFEVESGKFLGLLVSKRGMEVNLEKIKATEEIKPPKSIKDVQRLTRRVAALHQFISKVADRCLPFFKVLRSATQKDEAGKPKKFECTFERQTSFDELKAYLSSPPLLTKVEEGEILYLYLGISDTTVSSFLIREMGQLQKPVYYASKILQKLECSGRLIKWAVELGEFHITFQQRSSIRAQTLADFVVECTFNQGNTNFEVELWTLYVDGASNSKGSSVGPVLIGLENFQSEHALKFNFEATNNMAEYEAFLLGVCLAAELKVRFL</sequence>
<dbReference type="InterPro" id="IPR043502">
    <property type="entry name" value="DNA/RNA_pol_sf"/>
</dbReference>
<dbReference type="Proteomes" id="UP001054252">
    <property type="component" value="Unassembled WGS sequence"/>
</dbReference>
<dbReference type="Pfam" id="PF00078">
    <property type="entry name" value="RVT_1"/>
    <property type="match status" value="1"/>
</dbReference>
<dbReference type="PANTHER" id="PTHR24559:SF431">
    <property type="entry name" value="RNA-DIRECTED DNA POLYMERASE HOMOLOG"/>
    <property type="match status" value="1"/>
</dbReference>
<keyword evidence="3" id="KW-1185">Reference proteome</keyword>
<dbReference type="Gene3D" id="3.30.420.10">
    <property type="entry name" value="Ribonuclease H-like superfamily/Ribonuclease H"/>
    <property type="match status" value="1"/>
</dbReference>
<dbReference type="AlphaFoldDB" id="A0AAV5MJ12"/>
<accession>A0AAV5MJ12</accession>
<dbReference type="CDD" id="cd01647">
    <property type="entry name" value="RT_LTR"/>
    <property type="match status" value="1"/>
</dbReference>
<dbReference type="SUPFAM" id="SSF53098">
    <property type="entry name" value="Ribonuclease H-like"/>
    <property type="match status" value="1"/>
</dbReference>
<dbReference type="InterPro" id="IPR000477">
    <property type="entry name" value="RT_dom"/>
</dbReference>
<evidence type="ECO:0000313" key="2">
    <source>
        <dbReference type="EMBL" id="GKV49958.1"/>
    </source>
</evidence>
<dbReference type="Gene3D" id="3.30.70.270">
    <property type="match status" value="2"/>
</dbReference>
<proteinExistence type="predicted"/>
<dbReference type="SUPFAM" id="SSF56672">
    <property type="entry name" value="DNA/RNA polymerases"/>
    <property type="match status" value="1"/>
</dbReference>
<dbReference type="InterPro" id="IPR012337">
    <property type="entry name" value="RNaseH-like_sf"/>
</dbReference>
<protein>
    <recommendedName>
        <fullName evidence="1">Reverse transcriptase domain-containing protein</fullName>
    </recommendedName>
</protein>